<dbReference type="PANTHER" id="PTHR33219:SF14">
    <property type="entry name" value="PROTEIN COFACTOR ASSEMBLY OF COMPLEX C SUBUNIT B CCB3, CHLOROPLASTIC-RELATED"/>
    <property type="match status" value="1"/>
</dbReference>
<feature type="transmembrane region" description="Helical" evidence="2">
    <location>
        <begin position="62"/>
        <end position="81"/>
    </location>
</feature>
<dbReference type="PANTHER" id="PTHR33219">
    <property type="entry name" value="YLMG HOMOLOG PROTEIN 2, CHLOROPLASTIC"/>
    <property type="match status" value="1"/>
</dbReference>
<gene>
    <name evidence="3" type="ORF">NBRC116591_07550</name>
</gene>
<dbReference type="EMBL" id="BAABWN010000002">
    <property type="protein sequence ID" value="GAA6166945.1"/>
    <property type="molecule type" value="Genomic_DNA"/>
</dbReference>
<feature type="transmembrane region" description="Helical" evidence="2">
    <location>
        <begin position="6"/>
        <end position="29"/>
    </location>
</feature>
<dbReference type="Pfam" id="PF02325">
    <property type="entry name" value="CCB3_YggT"/>
    <property type="match status" value="2"/>
</dbReference>
<evidence type="ECO:0000256" key="2">
    <source>
        <dbReference type="SAM" id="Phobius"/>
    </source>
</evidence>
<dbReference type="InterPro" id="IPR003425">
    <property type="entry name" value="CCB3/YggT"/>
</dbReference>
<dbReference type="RefSeq" id="WP_353301728.1">
    <property type="nucleotide sequence ID" value="NZ_BAABWN010000002.1"/>
</dbReference>
<evidence type="ECO:0000313" key="4">
    <source>
        <dbReference type="Proteomes" id="UP001465153"/>
    </source>
</evidence>
<comment type="similarity">
    <text evidence="1">Belongs to the YggT family.</text>
</comment>
<protein>
    <submittedName>
        <fullName evidence="3">YggT family protein</fullName>
    </submittedName>
</protein>
<keyword evidence="2" id="KW-1133">Transmembrane helix</keyword>
<name>A0ABQ0A5L1_9GAMM</name>
<feature type="transmembrane region" description="Helical" evidence="2">
    <location>
        <begin position="101"/>
        <end position="128"/>
    </location>
</feature>
<evidence type="ECO:0000313" key="3">
    <source>
        <dbReference type="EMBL" id="GAA6166945.1"/>
    </source>
</evidence>
<keyword evidence="2" id="KW-0472">Membrane</keyword>
<keyword evidence="4" id="KW-1185">Reference proteome</keyword>
<evidence type="ECO:0000256" key="1">
    <source>
        <dbReference type="ARBA" id="ARBA00010894"/>
    </source>
</evidence>
<organism evidence="3 4">
    <name type="scientific">Sessilibacter corallicola</name>
    <dbReference type="NCBI Taxonomy" id="2904075"/>
    <lineage>
        <taxon>Bacteria</taxon>
        <taxon>Pseudomonadati</taxon>
        <taxon>Pseudomonadota</taxon>
        <taxon>Gammaproteobacteria</taxon>
        <taxon>Cellvibrionales</taxon>
        <taxon>Cellvibrionaceae</taxon>
        <taxon>Sessilibacter</taxon>
    </lineage>
</organism>
<proteinExistence type="inferred from homology"/>
<accession>A0ABQ0A5L1</accession>
<reference evidence="3 4" key="1">
    <citation type="submission" date="2024-04" db="EMBL/GenBank/DDBJ databases">
        <title>Draft genome sequence of Sessilibacter corallicola NBRC 116591.</title>
        <authorList>
            <person name="Miyakawa T."/>
            <person name="Kusuya Y."/>
            <person name="Miura T."/>
        </authorList>
    </citation>
    <scope>NUCLEOTIDE SEQUENCE [LARGE SCALE GENOMIC DNA]</scope>
    <source>
        <strain evidence="3 4">KU-00831-HH</strain>
    </source>
</reference>
<sequence length="196" mass="21342">MQALSSIATLLIQTLASLYLFLIVLRFLLQLARADFYNPISQAVVKYTNPALVPLRRIIPSLFGLDTACILLAIFVGFVAIELNYLAVTQNIVNPLLALAWAAIGVAAFTAKVIFFALIISIIVSFVAPQSFHPALVLINQLLDPIRAPFQKILPPMGGFDLSPILIILTIQIIEILLKAAAAQVQLVPPVVPGYW</sequence>
<keyword evidence="2" id="KW-0812">Transmembrane</keyword>
<dbReference type="Proteomes" id="UP001465153">
    <property type="component" value="Unassembled WGS sequence"/>
</dbReference>
<comment type="caution">
    <text evidence="3">The sequence shown here is derived from an EMBL/GenBank/DDBJ whole genome shotgun (WGS) entry which is preliminary data.</text>
</comment>